<accession>A0A914VYT5</accession>
<reference evidence="12" key="1">
    <citation type="submission" date="2022-11" db="UniProtKB">
        <authorList>
            <consortium name="WormBaseParasite"/>
        </authorList>
    </citation>
    <scope>IDENTIFICATION</scope>
</reference>
<comment type="catalytic activity">
    <reaction evidence="1 8">
        <text>Endohydrolysis of (1-&gt;4)-beta-D-glucosidic linkages in cellulose, lichenin and cereal beta-D-glucans.</text>
        <dbReference type="EC" id="3.2.1.4"/>
    </reaction>
</comment>
<dbReference type="SMART" id="SM01063">
    <property type="entry name" value="CBM49"/>
    <property type="match status" value="1"/>
</dbReference>
<dbReference type="Pfam" id="PF00150">
    <property type="entry name" value="Cellulase"/>
    <property type="match status" value="1"/>
</dbReference>
<dbReference type="InterPro" id="IPR008965">
    <property type="entry name" value="CBM2/CBM3_carb-bd_dom_sf"/>
</dbReference>
<evidence type="ECO:0000256" key="4">
    <source>
        <dbReference type="ARBA" id="ARBA00023001"/>
    </source>
</evidence>
<dbReference type="GO" id="GO:0030246">
    <property type="term" value="F:carbohydrate binding"/>
    <property type="evidence" value="ECO:0007669"/>
    <property type="project" value="InterPro"/>
</dbReference>
<keyword evidence="6 8" id="KW-0326">Glycosidase</keyword>
<keyword evidence="11" id="KW-1185">Reference proteome</keyword>
<evidence type="ECO:0000259" key="10">
    <source>
        <dbReference type="SMART" id="SM01063"/>
    </source>
</evidence>
<keyword evidence="5 8" id="KW-0119">Carbohydrate metabolism</keyword>
<dbReference type="SUPFAM" id="SSF49384">
    <property type="entry name" value="Carbohydrate-binding domain"/>
    <property type="match status" value="1"/>
</dbReference>
<keyword evidence="4 8" id="KW-0136">Cellulose degradation</keyword>
<evidence type="ECO:0000256" key="1">
    <source>
        <dbReference type="ARBA" id="ARBA00000966"/>
    </source>
</evidence>
<keyword evidence="3 8" id="KW-0378">Hydrolase</keyword>
<feature type="domain" description="Carbohydrate binding" evidence="10">
    <location>
        <begin position="341"/>
        <end position="424"/>
    </location>
</feature>
<sequence>MLDSHRLSQGGGITELWYENGYYTEAKVLEAWDIILNRFGSKWNVFAIDLKNEPHGAASWGWNAQSTDWNLAAERFISHIGTSHPGYKGLFFVEGVGDNAASPNTNSAAHFWGENLEGITWHPISTGNAALDARIVYSPHVYGPDVYNQGYFQVGNFPTNMPEIWNMHFGFAEALTGHPVVLGEWGGYYTANTPDETWQNALADWLRTNCMTDQFYWCLNPNSGDTGGILNNDWTTVNTRKLSLLANVVPYPTNFTYANSQICVTHGWFANSACNSASQTTASSGSTASTSSSSSVSTASASSSSSTSPSTTSSTPSTSSSTASSSTASTSSAAPGGGGQVTYSVSQVNSWDENGLPMKQIAIAITNNGPSTVCDVTIQMTPSNTQVTNSWNLVSGGNGQWSFPSWLDLGNGQTHTPGMVIQSSSLPTFSSVSIQTC</sequence>
<dbReference type="InterPro" id="IPR001547">
    <property type="entry name" value="Glyco_hydro_5"/>
</dbReference>
<evidence type="ECO:0000256" key="2">
    <source>
        <dbReference type="ARBA" id="ARBA00005641"/>
    </source>
</evidence>
<evidence type="ECO:0000256" key="6">
    <source>
        <dbReference type="ARBA" id="ARBA00023295"/>
    </source>
</evidence>
<dbReference type="Gene3D" id="3.20.20.80">
    <property type="entry name" value="Glycosidases"/>
    <property type="match status" value="1"/>
</dbReference>
<dbReference type="PANTHER" id="PTHR35923:SF2">
    <property type="entry name" value="ENDOGLUCANASE"/>
    <property type="match status" value="1"/>
</dbReference>
<feature type="region of interest" description="Disordered" evidence="9">
    <location>
        <begin position="280"/>
        <end position="339"/>
    </location>
</feature>
<dbReference type="Pfam" id="PF09478">
    <property type="entry name" value="CBM49"/>
    <property type="match status" value="1"/>
</dbReference>
<proteinExistence type="inferred from homology"/>
<dbReference type="WBParaSite" id="PSAMB.scaffold2676size21879.g18738.t1">
    <property type="protein sequence ID" value="PSAMB.scaffold2676size21879.g18738.t1"/>
    <property type="gene ID" value="PSAMB.scaffold2676size21879.g18738"/>
</dbReference>
<name>A0A914VYT5_9BILA</name>
<evidence type="ECO:0000256" key="3">
    <source>
        <dbReference type="ARBA" id="ARBA00022801"/>
    </source>
</evidence>
<dbReference type="InterPro" id="IPR019028">
    <property type="entry name" value="CBM_49"/>
</dbReference>
<dbReference type="SUPFAM" id="SSF51445">
    <property type="entry name" value="(Trans)glycosidases"/>
    <property type="match status" value="1"/>
</dbReference>
<keyword evidence="7 8" id="KW-0624">Polysaccharide degradation</keyword>
<dbReference type="GO" id="GO:0008810">
    <property type="term" value="F:cellulase activity"/>
    <property type="evidence" value="ECO:0007669"/>
    <property type="project" value="UniProtKB-EC"/>
</dbReference>
<evidence type="ECO:0000256" key="9">
    <source>
        <dbReference type="SAM" id="MobiDB-lite"/>
    </source>
</evidence>
<dbReference type="AlphaFoldDB" id="A0A914VYT5"/>
<evidence type="ECO:0000256" key="8">
    <source>
        <dbReference type="RuleBase" id="RU361153"/>
    </source>
</evidence>
<comment type="similarity">
    <text evidence="2 8">Belongs to the glycosyl hydrolase 5 (cellulase A) family.</text>
</comment>
<organism evidence="11 12">
    <name type="scientific">Plectus sambesii</name>
    <dbReference type="NCBI Taxonomy" id="2011161"/>
    <lineage>
        <taxon>Eukaryota</taxon>
        <taxon>Metazoa</taxon>
        <taxon>Ecdysozoa</taxon>
        <taxon>Nematoda</taxon>
        <taxon>Chromadorea</taxon>
        <taxon>Plectida</taxon>
        <taxon>Plectina</taxon>
        <taxon>Plectoidea</taxon>
        <taxon>Plectidae</taxon>
        <taxon>Plectus</taxon>
    </lineage>
</organism>
<protein>
    <recommendedName>
        <fullName evidence="8">Endoglucanase</fullName>
        <ecNumber evidence="8">3.2.1.4</ecNumber>
    </recommendedName>
</protein>
<dbReference type="Proteomes" id="UP000887566">
    <property type="component" value="Unplaced"/>
</dbReference>
<dbReference type="InterPro" id="IPR017853">
    <property type="entry name" value="GH"/>
</dbReference>
<evidence type="ECO:0000313" key="12">
    <source>
        <dbReference type="WBParaSite" id="PSAMB.scaffold2676size21879.g18738.t1"/>
    </source>
</evidence>
<evidence type="ECO:0000256" key="5">
    <source>
        <dbReference type="ARBA" id="ARBA00023277"/>
    </source>
</evidence>
<evidence type="ECO:0000256" key="7">
    <source>
        <dbReference type="ARBA" id="ARBA00023326"/>
    </source>
</evidence>
<dbReference type="EC" id="3.2.1.4" evidence="8"/>
<dbReference type="PANTHER" id="PTHR35923">
    <property type="entry name" value="MAJOR EXTRACELLULAR ENDOGLUCANASE"/>
    <property type="match status" value="1"/>
</dbReference>
<dbReference type="GO" id="GO:0030245">
    <property type="term" value="P:cellulose catabolic process"/>
    <property type="evidence" value="ECO:0007669"/>
    <property type="project" value="UniProtKB-KW"/>
</dbReference>
<feature type="compositionally biased region" description="Low complexity" evidence="9">
    <location>
        <begin position="280"/>
        <end position="334"/>
    </location>
</feature>
<evidence type="ECO:0000313" key="11">
    <source>
        <dbReference type="Proteomes" id="UP000887566"/>
    </source>
</evidence>